<feature type="region of interest" description="Disordered" evidence="1">
    <location>
        <begin position="122"/>
        <end position="150"/>
    </location>
</feature>
<feature type="compositionally biased region" description="Polar residues" evidence="1">
    <location>
        <begin position="136"/>
        <end position="150"/>
    </location>
</feature>
<evidence type="ECO:0000256" key="1">
    <source>
        <dbReference type="SAM" id="MobiDB-lite"/>
    </source>
</evidence>
<feature type="region of interest" description="Disordered" evidence="1">
    <location>
        <begin position="421"/>
        <end position="484"/>
    </location>
</feature>
<feature type="compositionally biased region" description="Polar residues" evidence="1">
    <location>
        <begin position="80"/>
        <end position="99"/>
    </location>
</feature>
<accession>A0A0B6ZNU2</accession>
<feature type="region of interest" description="Disordered" evidence="1">
    <location>
        <begin position="304"/>
        <end position="357"/>
    </location>
</feature>
<feature type="compositionally biased region" description="Basic residues" evidence="1">
    <location>
        <begin position="431"/>
        <end position="440"/>
    </location>
</feature>
<gene>
    <name evidence="2" type="primary">ORF73346</name>
</gene>
<proteinExistence type="predicted"/>
<name>A0A0B6ZNU2_9EUPU</name>
<organism evidence="2">
    <name type="scientific">Arion vulgaris</name>
    <dbReference type="NCBI Taxonomy" id="1028688"/>
    <lineage>
        <taxon>Eukaryota</taxon>
        <taxon>Metazoa</taxon>
        <taxon>Spiralia</taxon>
        <taxon>Lophotrochozoa</taxon>
        <taxon>Mollusca</taxon>
        <taxon>Gastropoda</taxon>
        <taxon>Heterobranchia</taxon>
        <taxon>Euthyneura</taxon>
        <taxon>Panpulmonata</taxon>
        <taxon>Eupulmonata</taxon>
        <taxon>Stylommatophora</taxon>
        <taxon>Helicina</taxon>
        <taxon>Arionoidea</taxon>
        <taxon>Arionidae</taxon>
        <taxon>Arion</taxon>
    </lineage>
</organism>
<feature type="compositionally biased region" description="Polar residues" evidence="1">
    <location>
        <begin position="330"/>
        <end position="350"/>
    </location>
</feature>
<sequence>GTLTFDKGKVFDLKNVGGIVSNSVQNTTTNSSALIGKNTVSNSTSLFTNGRSLANGHIDVEKDRGNLNHLHNHANNILNPHTTSSGKTNTPNGSRNSGHNFIGRLMKMIKSVSLLKYFNSPKKTILGPQDKPPTKDSCTSPPSPVQKPTATVSALRQEPNVQQSPATSTLQDNVILSEKSIPVSTNFSSRGRKGRLNNRRQIIVDASGDTNSDHTFKKIKENKDPSPVDLNPGKRSTTAMIDDFEETPIMKYNSAMDQIDDLEDMDVKLDMFSSKLGKHRTNKHGKSKNKSDINKDRLLLCQDSSLADDGDDVSSTTTESSGGDVDDKNSLNQDNTSDITTTSIGNNSAANRRWKSKGNNKHFERLVVATHGGELVEDDSNFEVTSKSKAHRKIRVNKETFGGDIMIPSTIELPYCLPKEKEKTDNDTSKRAKKVKKNQKGKGLSHTYSHSTVDGAELSSDNGRESPPPIWDQPCLSESDLTPGDLSELSLQTESFAQKHTRPIIPNMEGVSGHHVGFGSTTNSGSGSLNFLPDCISNNSRSGSYSSIVSNSPTVHIADPLGHSNNCFSPRISGGTIGNNPMDAVRLGPTGYGAFTENGLPGIVTAGLPTSWSTGLHPLAVDSSSSYGLHHIA</sequence>
<feature type="non-terminal residue" evidence="2">
    <location>
        <position position="1"/>
    </location>
</feature>
<feature type="compositionally biased region" description="Basic and acidic residues" evidence="1">
    <location>
        <begin position="211"/>
        <end position="226"/>
    </location>
</feature>
<reference evidence="2" key="1">
    <citation type="submission" date="2014-12" db="EMBL/GenBank/DDBJ databases">
        <title>Insight into the proteome of Arion vulgaris.</title>
        <authorList>
            <person name="Aradska J."/>
            <person name="Bulat T."/>
            <person name="Smidak R."/>
            <person name="Sarate P."/>
            <person name="Gangsoo J."/>
            <person name="Sialana F."/>
            <person name="Bilban M."/>
            <person name="Lubec G."/>
        </authorList>
    </citation>
    <scope>NUCLEOTIDE SEQUENCE</scope>
    <source>
        <tissue evidence="2">Skin</tissue>
    </source>
</reference>
<feature type="non-terminal residue" evidence="2">
    <location>
        <position position="633"/>
    </location>
</feature>
<evidence type="ECO:0000313" key="2">
    <source>
        <dbReference type="EMBL" id="CEK70233.1"/>
    </source>
</evidence>
<feature type="compositionally biased region" description="Basic and acidic residues" evidence="1">
    <location>
        <begin position="421"/>
        <end position="430"/>
    </location>
</feature>
<dbReference type="EMBL" id="HACG01023368">
    <property type="protein sequence ID" value="CEK70233.1"/>
    <property type="molecule type" value="Transcribed_RNA"/>
</dbReference>
<protein>
    <submittedName>
        <fullName evidence="2">Uncharacterized protein</fullName>
    </submittedName>
</protein>
<dbReference type="AlphaFoldDB" id="A0A0B6ZNU2"/>
<feature type="region of interest" description="Disordered" evidence="1">
    <location>
        <begin position="208"/>
        <end position="236"/>
    </location>
</feature>
<feature type="region of interest" description="Disordered" evidence="1">
    <location>
        <begin position="75"/>
        <end position="99"/>
    </location>
</feature>